<dbReference type="GO" id="GO:0016020">
    <property type="term" value="C:membrane"/>
    <property type="evidence" value="ECO:0007669"/>
    <property type="project" value="InterPro"/>
</dbReference>
<dbReference type="InterPro" id="IPR015919">
    <property type="entry name" value="Cadherin-like_sf"/>
</dbReference>
<accession>A0A545UIH0</accession>
<dbReference type="Pfam" id="PF05345">
    <property type="entry name" value="He_PIG"/>
    <property type="match status" value="1"/>
</dbReference>
<evidence type="ECO:0000256" key="2">
    <source>
        <dbReference type="SAM" id="SignalP"/>
    </source>
</evidence>
<evidence type="ECO:0008006" key="5">
    <source>
        <dbReference type="Google" id="ProtNLM"/>
    </source>
</evidence>
<sequence length="1020" mass="112846">MRLKVILGIACLSLSSTVFASIQPKYDFEEITSDISAKTNYEADIPLTLESDKFQLPTLLNANNFSQGNKRLVSFTSGTISLLDILDGDAIKIKEEFTTSEIGLHNTEIEEAKLSSDDNSLYLLVYTREPETGSRKINLHRYNIKESGLELAQTLENVISGYWYHGAQLHLSSDSSQLIVLGENNQSMAVFSVNAENGELNLSHSGDRATDYSVINASINAEHQILAIVYSNYYASDRNCVEAYQLKEDGTIGLVDSITCNNSEISSQISTAQYNAKTGHLLILGYSGLTIIEIDESGNLTPLVNTTKNAAFNNLSSSFITLKEHTLSFTSSGYPRTFEVFSYDDNGNFSHKSSTDINALTGSYSFRFVKGLDSDKFLVRLSYDRDYGIITLNNDYTLNYAGTTSIEEEHITKKLGNYFVPVDENMFFTAHSNSLNLISTSQSKKFELVDAITLENNTYYYGYSSHFKLDDSTYLVIEPHRYLVVNYDQTTRKLTVLTEEQYTTSNDETLSILSANNKLVLTWIDNKYLIAKTNYDRLAVFELVDSTLIFKEYLVDLVAGYEGISDTVDFISLEDEIFLLQNNSDHLYQLSINDGEITPAAEPTHIHGLGSNGKVVKVGNKQLYIQGDNVFAFELNDGQLELLTISPLARSPSSTINLDERHILFSYDTYFDVYKFNQEKGALTFADRISFSDTKLPVSRINFQNASFDGKKIWYQSNYSWSLIGNIDLNRAPVWTNDNVHSITLNEGQQQSHELADFIEDLDGDIVNFTELELPPSLSIGEEKFSIEFDGSIETFDQATINASDSVLESKFTFDLNYNFAPTLKDPTNTIAVNENALITLDISTLYDDVEGDYFVLSLGSEATLEVLSNGTLVGNFSNHGEIGLEVTATDERGANKTETVNFIVNGAPKISGSSSITVTVDEQVNIDLNSLFIDPENNPATFLAQGLPSGLSLSTGSLSGKISDSGSHSFVITATDSEGAESHASFKITVSSKSGGGGGSLNFLLSFLLLMVGVRYLKR</sequence>
<dbReference type="EMBL" id="VIKS01000002">
    <property type="protein sequence ID" value="TQV89258.1"/>
    <property type="molecule type" value="Genomic_DNA"/>
</dbReference>
<dbReference type="RefSeq" id="WP_142892108.1">
    <property type="nucleotide sequence ID" value="NZ_ML660161.1"/>
</dbReference>
<evidence type="ECO:0000313" key="4">
    <source>
        <dbReference type="Proteomes" id="UP000315439"/>
    </source>
</evidence>
<dbReference type="Proteomes" id="UP000315439">
    <property type="component" value="Unassembled WGS sequence"/>
</dbReference>
<dbReference type="GO" id="GO:0005509">
    <property type="term" value="F:calcium ion binding"/>
    <property type="evidence" value="ECO:0007669"/>
    <property type="project" value="InterPro"/>
</dbReference>
<dbReference type="Gene3D" id="2.60.40.10">
    <property type="entry name" value="Immunoglobulins"/>
    <property type="match status" value="1"/>
</dbReference>
<gene>
    <name evidence="3" type="ORF">FLL46_03770</name>
</gene>
<keyword evidence="1" id="KW-0812">Transmembrane</keyword>
<dbReference type="AlphaFoldDB" id="A0A545UIH0"/>
<dbReference type="InterPro" id="IPR013783">
    <property type="entry name" value="Ig-like_fold"/>
</dbReference>
<feature type="transmembrane region" description="Helical" evidence="1">
    <location>
        <begin position="1000"/>
        <end position="1018"/>
    </location>
</feature>
<name>A0A545UIH0_9GAMM</name>
<proteinExistence type="predicted"/>
<keyword evidence="2" id="KW-0732">Signal</keyword>
<organism evidence="3 4">
    <name type="scientific">Aliikangiella coralliicola</name>
    <dbReference type="NCBI Taxonomy" id="2592383"/>
    <lineage>
        <taxon>Bacteria</taxon>
        <taxon>Pseudomonadati</taxon>
        <taxon>Pseudomonadota</taxon>
        <taxon>Gammaproteobacteria</taxon>
        <taxon>Oceanospirillales</taxon>
        <taxon>Pleioneaceae</taxon>
        <taxon>Aliikangiella</taxon>
    </lineage>
</organism>
<feature type="signal peptide" evidence="2">
    <location>
        <begin position="1"/>
        <end position="20"/>
    </location>
</feature>
<reference evidence="3 4" key="1">
    <citation type="submission" date="2019-07" db="EMBL/GenBank/DDBJ databases">
        <title>Draft genome for Aliikangiella sp. M105.</title>
        <authorList>
            <person name="Wang G."/>
        </authorList>
    </citation>
    <scope>NUCLEOTIDE SEQUENCE [LARGE SCALE GENOMIC DNA]</scope>
    <source>
        <strain evidence="3 4">M105</strain>
    </source>
</reference>
<protein>
    <recommendedName>
        <fullName evidence="5">Dystroglycan-type cadherin-like domain-containing protein</fullName>
    </recommendedName>
</protein>
<dbReference type="OrthoDB" id="9790815at2"/>
<keyword evidence="4" id="KW-1185">Reference proteome</keyword>
<comment type="caution">
    <text evidence="3">The sequence shown here is derived from an EMBL/GenBank/DDBJ whole genome shotgun (WGS) entry which is preliminary data.</text>
</comment>
<feature type="chain" id="PRO_5021776411" description="Dystroglycan-type cadherin-like domain-containing protein" evidence="2">
    <location>
        <begin position="21"/>
        <end position="1020"/>
    </location>
</feature>
<evidence type="ECO:0000313" key="3">
    <source>
        <dbReference type="EMBL" id="TQV89258.1"/>
    </source>
</evidence>
<keyword evidence="1" id="KW-1133">Transmembrane helix</keyword>
<keyword evidence="1" id="KW-0472">Membrane</keyword>
<dbReference type="SUPFAM" id="SSF82171">
    <property type="entry name" value="DPP6 N-terminal domain-like"/>
    <property type="match status" value="1"/>
</dbReference>
<dbReference type="SUPFAM" id="SSF49313">
    <property type="entry name" value="Cadherin-like"/>
    <property type="match status" value="1"/>
</dbReference>
<evidence type="ECO:0000256" key="1">
    <source>
        <dbReference type="SAM" id="Phobius"/>
    </source>
</evidence>